<evidence type="ECO:0008006" key="4">
    <source>
        <dbReference type="Google" id="ProtNLM"/>
    </source>
</evidence>
<proteinExistence type="predicted"/>
<dbReference type="EMBL" id="JBHTAG010000004">
    <property type="protein sequence ID" value="MFC7099018.1"/>
    <property type="molecule type" value="Genomic_DNA"/>
</dbReference>
<gene>
    <name evidence="2" type="ORF">ACFQKD_17055</name>
</gene>
<dbReference type="AlphaFoldDB" id="A0ABD5X1M2"/>
<keyword evidence="3" id="KW-1185">Reference proteome</keyword>
<feature type="transmembrane region" description="Helical" evidence="1">
    <location>
        <begin position="122"/>
        <end position="140"/>
    </location>
</feature>
<reference evidence="2 3" key="1">
    <citation type="journal article" date="2019" name="Int. J. Syst. Evol. Microbiol.">
        <title>The Global Catalogue of Microorganisms (GCM) 10K type strain sequencing project: providing services to taxonomists for standard genome sequencing and annotation.</title>
        <authorList>
            <consortium name="The Broad Institute Genomics Platform"/>
            <consortium name="The Broad Institute Genome Sequencing Center for Infectious Disease"/>
            <person name="Wu L."/>
            <person name="Ma J."/>
        </authorList>
    </citation>
    <scope>NUCLEOTIDE SEQUENCE [LARGE SCALE GENOMIC DNA]</scope>
    <source>
        <strain evidence="2 3">DT55</strain>
    </source>
</reference>
<feature type="transmembrane region" description="Helical" evidence="1">
    <location>
        <begin position="160"/>
        <end position="182"/>
    </location>
</feature>
<feature type="transmembrane region" description="Helical" evidence="1">
    <location>
        <begin position="22"/>
        <end position="55"/>
    </location>
</feature>
<evidence type="ECO:0000313" key="2">
    <source>
        <dbReference type="EMBL" id="MFC7099018.1"/>
    </source>
</evidence>
<keyword evidence="1" id="KW-1133">Transmembrane helix</keyword>
<protein>
    <recommendedName>
        <fullName evidence="4">HPP family protein</fullName>
    </recommendedName>
</protein>
<keyword evidence="1" id="KW-0472">Membrane</keyword>
<feature type="transmembrane region" description="Helical" evidence="1">
    <location>
        <begin position="89"/>
        <end position="110"/>
    </location>
</feature>
<organism evidence="2 3">
    <name type="scientific">Halobaculum marinum</name>
    <dbReference type="NCBI Taxonomy" id="3031996"/>
    <lineage>
        <taxon>Archaea</taxon>
        <taxon>Methanobacteriati</taxon>
        <taxon>Methanobacteriota</taxon>
        <taxon>Stenosarchaea group</taxon>
        <taxon>Halobacteria</taxon>
        <taxon>Halobacteriales</taxon>
        <taxon>Haloferacaceae</taxon>
        <taxon>Halobaculum</taxon>
    </lineage>
</organism>
<evidence type="ECO:0000256" key="1">
    <source>
        <dbReference type="SAM" id="Phobius"/>
    </source>
</evidence>
<dbReference type="GeneID" id="79271595"/>
<sequence length="201" mass="21149">MSQQLPEEWFVRDERVNAAVSWVVTAVIAAIAVLAFFAGLLAILTIASVAAFVAVVPPLVAQRWTRTVSWPLLVIAAIPLAVGTGQPGFFGEVVIGVSVATLALLVVVALQLVTSVRMTPGFAIAFVVVATLATAGFWAVGSAASNVLFGTRFVQTNDELMYVFTAAAIAGVVAGLLFRWYFRRLLARDGASAAEEPEVVA</sequence>
<feature type="transmembrane region" description="Helical" evidence="1">
    <location>
        <begin position="67"/>
        <end position="83"/>
    </location>
</feature>
<dbReference type="Proteomes" id="UP001596388">
    <property type="component" value="Unassembled WGS sequence"/>
</dbReference>
<keyword evidence="1" id="KW-0812">Transmembrane</keyword>
<name>A0ABD5X1M2_9EURY</name>
<evidence type="ECO:0000313" key="3">
    <source>
        <dbReference type="Proteomes" id="UP001596388"/>
    </source>
</evidence>
<comment type="caution">
    <text evidence="2">The sequence shown here is derived from an EMBL/GenBank/DDBJ whole genome shotgun (WGS) entry which is preliminary data.</text>
</comment>
<dbReference type="RefSeq" id="WP_276239621.1">
    <property type="nucleotide sequence ID" value="NZ_CP119990.1"/>
</dbReference>
<accession>A0ABD5X1M2</accession>